<evidence type="ECO:0000259" key="1">
    <source>
        <dbReference type="Pfam" id="PF04717"/>
    </source>
</evidence>
<dbReference type="Pfam" id="PF04717">
    <property type="entry name" value="Phage_base_V"/>
    <property type="match status" value="1"/>
</dbReference>
<dbReference type="RefSeq" id="WP_172961678.1">
    <property type="nucleotide sequence ID" value="NZ_AP017378.1"/>
</dbReference>
<dbReference type="Gene3D" id="2.40.50.230">
    <property type="entry name" value="Gp5 N-terminal domain"/>
    <property type="match status" value="1"/>
</dbReference>
<protein>
    <submittedName>
        <fullName evidence="2">Phage baseplate assembly protein V</fullName>
    </submittedName>
</protein>
<proteinExistence type="predicted"/>
<feature type="domain" description="Gp5/Type VI secretion system Vgr protein OB-fold" evidence="1">
    <location>
        <begin position="20"/>
        <end position="85"/>
    </location>
</feature>
<reference evidence="2 3" key="1">
    <citation type="journal article" date="2018" name="Sci. Adv.">
        <title>Multi-heme cytochromes provide a pathway for survival in energy-limited environments.</title>
        <authorList>
            <person name="Deng X."/>
            <person name="Dohmae N."/>
            <person name="Nealson K.H."/>
            <person name="Hashimoto K."/>
            <person name="Okamoto A."/>
        </authorList>
    </citation>
    <scope>NUCLEOTIDE SEQUENCE [LARGE SCALE GENOMIC DNA]</scope>
    <source>
        <strain evidence="2 3">IS5</strain>
    </source>
</reference>
<dbReference type="Gene3D" id="6.20.150.10">
    <property type="match status" value="1"/>
</dbReference>
<dbReference type="InterPro" id="IPR013046">
    <property type="entry name" value="GpV/Gp45"/>
</dbReference>
<name>A0A2Z6AYX2_9BACT</name>
<dbReference type="KEGG" id="dfl:DFE_1726"/>
<evidence type="ECO:0000313" key="3">
    <source>
        <dbReference type="Proteomes" id="UP000269883"/>
    </source>
</evidence>
<organism evidence="2 3">
    <name type="scientific">Desulfovibrio ferrophilus</name>
    <dbReference type="NCBI Taxonomy" id="241368"/>
    <lineage>
        <taxon>Bacteria</taxon>
        <taxon>Pseudomonadati</taxon>
        <taxon>Thermodesulfobacteriota</taxon>
        <taxon>Desulfovibrionia</taxon>
        <taxon>Desulfovibrionales</taxon>
        <taxon>Desulfovibrionaceae</taxon>
        <taxon>Desulfovibrio</taxon>
    </lineage>
</organism>
<gene>
    <name evidence="2" type="ORF">DFE_1726</name>
</gene>
<dbReference type="AlphaFoldDB" id="A0A2Z6AYX2"/>
<sequence length="226" mass="24076">MEAFRSSDLERRVARLICFGTVEEADYPAARVRVRMGKALSAWLPWLTQRAGNDRSWWAPSIGEQVVVLSPSGECAQGVILGSIYQAKYPAPAVSPHINRRVYSDGAVIDYDTESHRLHALIPGDAFVEASGDITAQVGKSINMQAGTRVTISAPLIELDAALIHLIGAIQTGGRGGEIYPVELNGPANQTGGDFVNEGHDVKASGISLTGHVHDCPHDGETGAPK</sequence>
<keyword evidence="3" id="KW-1185">Reference proteome</keyword>
<dbReference type="Proteomes" id="UP000269883">
    <property type="component" value="Chromosome"/>
</dbReference>
<dbReference type="InterPro" id="IPR037026">
    <property type="entry name" value="Vgr_OB-fold_dom_sf"/>
</dbReference>
<evidence type="ECO:0000313" key="2">
    <source>
        <dbReference type="EMBL" id="BBD08452.1"/>
    </source>
</evidence>
<accession>A0A2Z6AYX2</accession>
<dbReference type="NCBIfam" id="TIGR01644">
    <property type="entry name" value="phage_P2_V"/>
    <property type="match status" value="1"/>
</dbReference>
<dbReference type="InterPro" id="IPR006531">
    <property type="entry name" value="Gp5/Vgr_OB"/>
</dbReference>
<dbReference type="EMBL" id="AP017378">
    <property type="protein sequence ID" value="BBD08452.1"/>
    <property type="molecule type" value="Genomic_DNA"/>
</dbReference>